<dbReference type="GO" id="GO:0043161">
    <property type="term" value="P:proteasome-mediated ubiquitin-dependent protein catabolic process"/>
    <property type="evidence" value="ECO:0007669"/>
    <property type="project" value="InterPro"/>
</dbReference>
<evidence type="ECO:0000256" key="4">
    <source>
        <dbReference type="ARBA" id="ARBA00022801"/>
    </source>
</evidence>
<name>A0A0B7B8D3_9EUPU</name>
<dbReference type="GO" id="GO:0016579">
    <property type="term" value="P:protein deubiquitination"/>
    <property type="evidence" value="ECO:0007669"/>
    <property type="project" value="InterPro"/>
</dbReference>
<evidence type="ECO:0000256" key="5">
    <source>
        <dbReference type="ARBA" id="ARBA00022807"/>
    </source>
</evidence>
<dbReference type="Pfam" id="PF00443">
    <property type="entry name" value="UCH"/>
    <property type="match status" value="1"/>
</dbReference>
<dbReference type="InterPro" id="IPR028889">
    <property type="entry name" value="USP"/>
</dbReference>
<comment type="catalytic activity">
    <reaction evidence="1 6">
        <text>Thiol-dependent hydrolysis of ester, thioester, amide, peptide and isopeptide bonds formed by the C-terminal Gly of ubiquitin (a 76-residue protein attached to proteins as an intracellular targeting signal).</text>
        <dbReference type="EC" id="3.4.19.12"/>
    </reaction>
</comment>
<feature type="domain" description="USP" evidence="7">
    <location>
        <begin position="61"/>
        <end position="444"/>
    </location>
</feature>
<evidence type="ECO:0000256" key="6">
    <source>
        <dbReference type="RuleBase" id="RU366025"/>
    </source>
</evidence>
<dbReference type="Gene3D" id="3.90.70.10">
    <property type="entry name" value="Cysteine proteinases"/>
    <property type="match status" value="1"/>
</dbReference>
<dbReference type="InterPro" id="IPR001394">
    <property type="entry name" value="Peptidase_C19_UCH"/>
</dbReference>
<dbReference type="FunFam" id="3.90.70.10:FF:000032">
    <property type="entry name" value="Ubiquitin carboxyl-terminal hydrolase 14"/>
    <property type="match status" value="1"/>
</dbReference>
<dbReference type="InterPro" id="IPR038765">
    <property type="entry name" value="Papain-like_cys_pep_sf"/>
</dbReference>
<keyword evidence="3 6" id="KW-0833">Ubl conjugation pathway</keyword>
<dbReference type="InterPro" id="IPR044635">
    <property type="entry name" value="UBP14-like"/>
</dbReference>
<evidence type="ECO:0000256" key="3">
    <source>
        <dbReference type="ARBA" id="ARBA00022786"/>
    </source>
</evidence>
<dbReference type="EMBL" id="HACG01042413">
    <property type="protein sequence ID" value="CEK89278.1"/>
    <property type="molecule type" value="Transcribed_RNA"/>
</dbReference>
<organism evidence="8">
    <name type="scientific">Arion vulgaris</name>
    <dbReference type="NCBI Taxonomy" id="1028688"/>
    <lineage>
        <taxon>Eukaryota</taxon>
        <taxon>Metazoa</taxon>
        <taxon>Spiralia</taxon>
        <taxon>Lophotrochozoa</taxon>
        <taxon>Mollusca</taxon>
        <taxon>Gastropoda</taxon>
        <taxon>Heterobranchia</taxon>
        <taxon>Euthyneura</taxon>
        <taxon>Panpulmonata</taxon>
        <taxon>Eupulmonata</taxon>
        <taxon>Stylommatophora</taxon>
        <taxon>Helicina</taxon>
        <taxon>Arionoidea</taxon>
        <taxon>Arionidae</taxon>
        <taxon>Arion</taxon>
    </lineage>
</organism>
<dbReference type="PROSITE" id="PS00973">
    <property type="entry name" value="USP_2"/>
    <property type="match status" value="1"/>
</dbReference>
<protein>
    <recommendedName>
        <fullName evidence="6">Ubiquitin carboxyl-terminal hydrolase</fullName>
        <ecNumber evidence="6">3.4.19.12</ecNumber>
    </recommendedName>
</protein>
<gene>
    <name evidence="8" type="primary">ORF169955</name>
</gene>
<dbReference type="AlphaFoldDB" id="A0A0B7B8D3"/>
<dbReference type="CDD" id="cd02657">
    <property type="entry name" value="Peptidase_C19A"/>
    <property type="match status" value="1"/>
</dbReference>
<dbReference type="EC" id="3.4.19.12" evidence="6"/>
<proteinExistence type="inferred from homology"/>
<keyword evidence="2 6" id="KW-0645">Protease</keyword>
<dbReference type="PROSITE" id="PS00972">
    <property type="entry name" value="USP_1"/>
    <property type="match status" value="1"/>
</dbReference>
<dbReference type="PANTHER" id="PTHR43982:SF1">
    <property type="entry name" value="UBIQUITIN CARBOXYL-TERMINAL HYDROLASE 14"/>
    <property type="match status" value="1"/>
</dbReference>
<dbReference type="SUPFAM" id="SSF54001">
    <property type="entry name" value="Cysteine proteinases"/>
    <property type="match status" value="1"/>
</dbReference>
<keyword evidence="4 6" id="KW-0378">Hydrolase</keyword>
<dbReference type="PANTHER" id="PTHR43982">
    <property type="entry name" value="UBIQUITIN CARBOXYL-TERMINAL HYDROLASE"/>
    <property type="match status" value="1"/>
</dbReference>
<comment type="similarity">
    <text evidence="6">Belongs to the peptidase C19 family.</text>
</comment>
<sequence length="455" mass="50795">MVTGSILKDDEWGPAANKLKDGTMLLMMGTADALPQEPAEKPLFMEDMSEQQLASAMDLPPGLTNLGNTCYMNATVQCLRSVPELKTALKLFTGGLTVAGAIAPADSITAAFRDLSVSMDRTSAPIPPIIFLQVLHMAFPRFAEKAENGGYQQQDANECWTEIVRSLQQKLKRLTPPPQSVEPMEIGSSSNAQATAEQGFIDQYFGGEFETTMKCNEALEEGEVRGTEKFLQLSCFIEKDVKYMHTGLQSRLEESITKNSPTLGRDAVYTKSNKISRLPGYLTIQFVRFYYKEKQSTNAKILKDIKFPLSLDVFDLCSPSLQKKLISMRERFKAVEDKKVEQAQTGKGKAPAVRTDKKDVKTAQYWFPDDIGSNNSGYYELSAVLTHKGRSSSSGHYVSWVRRKGDEWLMFDDDRVTSVTSEDILKLSGGGDWHCAYVLLYQPRLLELDDETEQS</sequence>
<reference evidence="8" key="1">
    <citation type="submission" date="2014-12" db="EMBL/GenBank/DDBJ databases">
        <title>Insight into the proteome of Arion vulgaris.</title>
        <authorList>
            <person name="Aradska J."/>
            <person name="Bulat T."/>
            <person name="Smidak R."/>
            <person name="Sarate P."/>
            <person name="Gangsoo J."/>
            <person name="Sialana F."/>
            <person name="Bilban M."/>
            <person name="Lubec G."/>
        </authorList>
    </citation>
    <scope>NUCLEOTIDE SEQUENCE</scope>
    <source>
        <tissue evidence="8">Skin</tissue>
    </source>
</reference>
<dbReference type="GO" id="GO:0004843">
    <property type="term" value="F:cysteine-type deubiquitinase activity"/>
    <property type="evidence" value="ECO:0007669"/>
    <property type="project" value="UniProtKB-UniRule"/>
</dbReference>
<dbReference type="GO" id="GO:0070628">
    <property type="term" value="F:proteasome binding"/>
    <property type="evidence" value="ECO:0007669"/>
    <property type="project" value="TreeGrafter"/>
</dbReference>
<evidence type="ECO:0000256" key="1">
    <source>
        <dbReference type="ARBA" id="ARBA00000707"/>
    </source>
</evidence>
<evidence type="ECO:0000259" key="7">
    <source>
        <dbReference type="PROSITE" id="PS50235"/>
    </source>
</evidence>
<accession>A0A0B7B8D3</accession>
<dbReference type="GO" id="GO:0061136">
    <property type="term" value="P:regulation of proteasomal protein catabolic process"/>
    <property type="evidence" value="ECO:0007669"/>
    <property type="project" value="TreeGrafter"/>
</dbReference>
<dbReference type="PROSITE" id="PS50235">
    <property type="entry name" value="USP_3"/>
    <property type="match status" value="1"/>
</dbReference>
<evidence type="ECO:0000313" key="8">
    <source>
        <dbReference type="EMBL" id="CEK89278.1"/>
    </source>
</evidence>
<keyword evidence="5 6" id="KW-0788">Thiol protease</keyword>
<dbReference type="InterPro" id="IPR018200">
    <property type="entry name" value="USP_CS"/>
</dbReference>
<evidence type="ECO:0000256" key="2">
    <source>
        <dbReference type="ARBA" id="ARBA00022670"/>
    </source>
</evidence>